<accession>A0A1H1WWD3</accession>
<organism evidence="1 2">
    <name type="scientific">Nocardioides scoriae</name>
    <dbReference type="NCBI Taxonomy" id="642780"/>
    <lineage>
        <taxon>Bacteria</taxon>
        <taxon>Bacillati</taxon>
        <taxon>Actinomycetota</taxon>
        <taxon>Actinomycetes</taxon>
        <taxon>Propionibacteriales</taxon>
        <taxon>Nocardioidaceae</taxon>
        <taxon>Nocardioides</taxon>
    </lineage>
</organism>
<sequence length="98" mass="10366">MTVAEDHQSTAGRVTLRYWAAARHAAGTDADVVDVAGPTTLSDLLTQARRNHDSRRFSDVLSCCSVMVGDRPVTTDDPAEVLVPPGATVEFLPPFAGG</sequence>
<dbReference type="CDD" id="cd17040">
    <property type="entry name" value="Ubl_MoaD_like"/>
    <property type="match status" value="1"/>
</dbReference>
<dbReference type="SUPFAM" id="SSF54285">
    <property type="entry name" value="MoaD/ThiS"/>
    <property type="match status" value="1"/>
</dbReference>
<dbReference type="Gene3D" id="3.10.20.30">
    <property type="match status" value="1"/>
</dbReference>
<dbReference type="InterPro" id="IPR016155">
    <property type="entry name" value="Mopterin_synth/thiamin_S_b"/>
</dbReference>
<dbReference type="RefSeq" id="WP_091731882.1">
    <property type="nucleotide sequence ID" value="NZ_LT629757.1"/>
</dbReference>
<dbReference type="AlphaFoldDB" id="A0A1H1WWD3"/>
<gene>
    <name evidence="1" type="ORF">SAMN04488570_3292</name>
</gene>
<dbReference type="EMBL" id="LT629757">
    <property type="protein sequence ID" value="SDT01322.1"/>
    <property type="molecule type" value="Genomic_DNA"/>
</dbReference>
<dbReference type="Proteomes" id="UP000198859">
    <property type="component" value="Chromosome I"/>
</dbReference>
<name>A0A1H1WWD3_9ACTN</name>
<dbReference type="InterPro" id="IPR003749">
    <property type="entry name" value="ThiS/MoaD-like"/>
</dbReference>
<dbReference type="STRING" id="642780.SAMN04488570_3292"/>
<evidence type="ECO:0000313" key="1">
    <source>
        <dbReference type="EMBL" id="SDT01322.1"/>
    </source>
</evidence>
<proteinExistence type="predicted"/>
<dbReference type="InterPro" id="IPR012675">
    <property type="entry name" value="Beta-grasp_dom_sf"/>
</dbReference>
<dbReference type="OrthoDB" id="4331766at2"/>
<dbReference type="Pfam" id="PF02597">
    <property type="entry name" value="ThiS"/>
    <property type="match status" value="1"/>
</dbReference>
<reference evidence="2" key="1">
    <citation type="submission" date="2016-10" db="EMBL/GenBank/DDBJ databases">
        <authorList>
            <person name="Varghese N."/>
            <person name="Submissions S."/>
        </authorList>
    </citation>
    <scope>NUCLEOTIDE SEQUENCE [LARGE SCALE GENOMIC DNA]</scope>
    <source>
        <strain evidence="2">DSM 22127</strain>
    </source>
</reference>
<protein>
    <submittedName>
        <fullName evidence="1">Molybdopterin converting factor, small subunit</fullName>
    </submittedName>
</protein>
<keyword evidence="2" id="KW-1185">Reference proteome</keyword>
<evidence type="ECO:0000313" key="2">
    <source>
        <dbReference type="Proteomes" id="UP000198859"/>
    </source>
</evidence>